<dbReference type="InterPro" id="IPR052155">
    <property type="entry name" value="Biofilm_reg_signaling"/>
</dbReference>
<dbReference type="EMBL" id="CP116805">
    <property type="protein sequence ID" value="WCL53576.1"/>
    <property type="molecule type" value="Genomic_DNA"/>
</dbReference>
<dbReference type="InterPro" id="IPR000160">
    <property type="entry name" value="GGDEF_dom"/>
</dbReference>
<dbReference type="KEGG" id="gso:PH603_13635"/>
<feature type="domain" description="EAL" evidence="2">
    <location>
        <begin position="541"/>
        <end position="791"/>
    </location>
</feature>
<proteinExistence type="predicted"/>
<dbReference type="PANTHER" id="PTHR44757:SF2">
    <property type="entry name" value="BIOFILM ARCHITECTURE MAINTENANCE PROTEIN MBAA"/>
    <property type="match status" value="1"/>
</dbReference>
<dbReference type="NCBIfam" id="TIGR00229">
    <property type="entry name" value="sensory_box"/>
    <property type="match status" value="1"/>
</dbReference>
<dbReference type="RefSeq" id="WP_289503088.1">
    <property type="nucleotide sequence ID" value="NZ_CP116805.1"/>
</dbReference>
<dbReference type="InterPro" id="IPR035965">
    <property type="entry name" value="PAS-like_dom_sf"/>
</dbReference>
<dbReference type="GO" id="GO:0016020">
    <property type="term" value="C:membrane"/>
    <property type="evidence" value="ECO:0007669"/>
    <property type="project" value="UniProtKB-UniRule"/>
</dbReference>
<dbReference type="InterPro" id="IPR001633">
    <property type="entry name" value="EAL_dom"/>
</dbReference>
<dbReference type="SUPFAM" id="SSF55073">
    <property type="entry name" value="Nucleotide cyclase"/>
    <property type="match status" value="1"/>
</dbReference>
<dbReference type="NCBIfam" id="TIGR00254">
    <property type="entry name" value="GGDEF"/>
    <property type="match status" value="1"/>
</dbReference>
<dbReference type="Gene3D" id="3.30.450.20">
    <property type="entry name" value="PAS domain"/>
    <property type="match status" value="1"/>
</dbReference>
<keyword evidence="1" id="KW-0472">Membrane</keyword>
<dbReference type="PROSITE" id="PS50924">
    <property type="entry name" value="MHYT"/>
    <property type="match status" value="1"/>
</dbReference>
<dbReference type="PROSITE" id="PS50883">
    <property type="entry name" value="EAL"/>
    <property type="match status" value="1"/>
</dbReference>
<dbReference type="AlphaFoldDB" id="A0AAE9XNT8"/>
<dbReference type="InterPro" id="IPR029787">
    <property type="entry name" value="Nucleotide_cyclase"/>
</dbReference>
<dbReference type="InterPro" id="IPR000014">
    <property type="entry name" value="PAS"/>
</dbReference>
<dbReference type="Gene3D" id="3.20.20.450">
    <property type="entry name" value="EAL domain"/>
    <property type="match status" value="1"/>
</dbReference>
<evidence type="ECO:0000313" key="6">
    <source>
        <dbReference type="Proteomes" id="UP001217500"/>
    </source>
</evidence>
<dbReference type="InterPro" id="IPR035919">
    <property type="entry name" value="EAL_sf"/>
</dbReference>
<dbReference type="SUPFAM" id="SSF55785">
    <property type="entry name" value="PYP-like sensor domain (PAS domain)"/>
    <property type="match status" value="1"/>
</dbReference>
<keyword evidence="1" id="KW-0812">Transmembrane</keyword>
<feature type="transmembrane region" description="Helical" evidence="1">
    <location>
        <begin position="213"/>
        <end position="236"/>
    </location>
</feature>
<gene>
    <name evidence="5" type="ORF">PH603_13635</name>
</gene>
<reference evidence="5" key="1">
    <citation type="submission" date="2023-01" db="EMBL/GenBank/DDBJ databases">
        <title>The genome sequence of Kordiimonadaceae bacterium 6D33.</title>
        <authorList>
            <person name="Liu Y."/>
        </authorList>
    </citation>
    <scope>NUCLEOTIDE SEQUENCE</scope>
    <source>
        <strain evidence="5">6D33</strain>
    </source>
</reference>
<dbReference type="Pfam" id="PF03707">
    <property type="entry name" value="MHYT"/>
    <property type="match status" value="2"/>
</dbReference>
<dbReference type="InterPro" id="IPR005330">
    <property type="entry name" value="MHYT_dom"/>
</dbReference>
<accession>A0AAE9XNT8</accession>
<dbReference type="PANTHER" id="PTHR44757">
    <property type="entry name" value="DIGUANYLATE CYCLASE DGCP"/>
    <property type="match status" value="1"/>
</dbReference>
<dbReference type="InterPro" id="IPR043128">
    <property type="entry name" value="Rev_trsase/Diguanyl_cyclase"/>
</dbReference>
<dbReference type="Pfam" id="PF00563">
    <property type="entry name" value="EAL"/>
    <property type="match status" value="1"/>
</dbReference>
<feature type="domain" description="MHYT" evidence="4">
    <location>
        <begin position="12"/>
        <end position="198"/>
    </location>
</feature>
<sequence>MWRVYSCLVYEHDPWLVVLAAVICVFGLAVTMSLAAASLREKRHNRWPWLTGITAGVSVWCTHFVAMLAYQTELPVYFDIAPTILSLVVGIAVITAGFHAAFRYRKHRAMILAAGALVGSGVSALHYVGIAAIELPGSFRLASDLVLASILLSILLGALAFDTAFKSEAIMRQRLGTAGLVAMVVALHFTGMGSIELSLGAVADFDHSGVSRAWLAGVIASFAAILLIAVMVSLLVSRQVSRKLAVEASRFRTLADSAFEALFVHRSGRIVDANQAAVSMVGASDRSMLTGRVLDDLILVPGGVRLFGPDGSTAKAIDLATLRRDDGPSLPVEIRLRKLEEAGDASSGLVAIRDISARIEAEQQISHLALHDMLTDLPNRRLFVELAEKFVGKARRGDEKFAVFVINLDGFKGVNDLYGHDAGNTLLQHIAKRLTEGVRDSDVVARLGGDQFAILQSSNYQPVDAAVLGTRIVQQVQQPVEMEGTFVYTGASVGIAVFPSDGEDPEALLRNAETAMYRAKADGRGTLRFFEAAMDQELEHRRRLEGRLRHAVKNKEMSVHFQPLVDSETHYPKSFEALVRWTDEELGPVSPAEFIPVAESAGLIIQIGELVMEAACRTAASWPLPINVSVNLSPVQFKRPGLVGLVQRILKNTGLPGSRLELEITESTLIENRDEVLSTLNQLRELGVKIAMDDFGTGYSSLGYLQSFPFDKLKIDRVFVTDVETSDQKASIVRAVVAMGHSLSMRVVAEGVETEAQAALLDRLECDELQGFYFSRPLPEPAVLDFLDPFVKASAAPKS</sequence>
<feature type="transmembrane region" description="Helical" evidence="1">
    <location>
        <begin position="76"/>
        <end position="98"/>
    </location>
</feature>
<evidence type="ECO:0000259" key="2">
    <source>
        <dbReference type="PROSITE" id="PS50883"/>
    </source>
</evidence>
<feature type="transmembrane region" description="Helical" evidence="1">
    <location>
        <begin position="110"/>
        <end position="133"/>
    </location>
</feature>
<dbReference type="Pfam" id="PF00990">
    <property type="entry name" value="GGDEF"/>
    <property type="match status" value="1"/>
</dbReference>
<keyword evidence="1" id="KW-1133">Transmembrane helix</keyword>
<feature type="transmembrane region" description="Helical" evidence="1">
    <location>
        <begin position="145"/>
        <end position="165"/>
    </location>
</feature>
<feature type="transmembrane region" description="Helical" evidence="1">
    <location>
        <begin position="177"/>
        <end position="201"/>
    </location>
</feature>
<dbReference type="Pfam" id="PF13188">
    <property type="entry name" value="PAS_8"/>
    <property type="match status" value="1"/>
</dbReference>
<dbReference type="CDD" id="cd01949">
    <property type="entry name" value="GGDEF"/>
    <property type="match status" value="1"/>
</dbReference>
<dbReference type="Proteomes" id="UP001217500">
    <property type="component" value="Chromosome"/>
</dbReference>
<protein>
    <submittedName>
        <fullName evidence="5">EAL domain-containing protein</fullName>
    </submittedName>
</protein>
<organism evidence="5 6">
    <name type="scientific">Gimibacter soli</name>
    <dbReference type="NCBI Taxonomy" id="3024400"/>
    <lineage>
        <taxon>Bacteria</taxon>
        <taxon>Pseudomonadati</taxon>
        <taxon>Pseudomonadota</taxon>
        <taxon>Alphaproteobacteria</taxon>
        <taxon>Kordiimonadales</taxon>
        <taxon>Temperatibacteraceae</taxon>
        <taxon>Gimibacter</taxon>
    </lineage>
</organism>
<name>A0AAE9XNT8_9PROT</name>
<dbReference type="SMART" id="SM00052">
    <property type="entry name" value="EAL"/>
    <property type="match status" value="1"/>
</dbReference>
<dbReference type="SUPFAM" id="SSF141868">
    <property type="entry name" value="EAL domain-like"/>
    <property type="match status" value="1"/>
</dbReference>
<dbReference type="CDD" id="cd01948">
    <property type="entry name" value="EAL"/>
    <property type="match status" value="1"/>
</dbReference>
<feature type="domain" description="GGDEF" evidence="3">
    <location>
        <begin position="399"/>
        <end position="532"/>
    </location>
</feature>
<evidence type="ECO:0000256" key="1">
    <source>
        <dbReference type="PROSITE-ProRule" id="PRU00244"/>
    </source>
</evidence>
<dbReference type="SMART" id="SM00267">
    <property type="entry name" value="GGDEF"/>
    <property type="match status" value="1"/>
</dbReference>
<evidence type="ECO:0000259" key="3">
    <source>
        <dbReference type="PROSITE" id="PS50887"/>
    </source>
</evidence>
<keyword evidence="6" id="KW-1185">Reference proteome</keyword>
<feature type="transmembrane region" description="Helical" evidence="1">
    <location>
        <begin position="49"/>
        <end position="70"/>
    </location>
</feature>
<evidence type="ECO:0000259" key="4">
    <source>
        <dbReference type="PROSITE" id="PS50924"/>
    </source>
</evidence>
<feature type="transmembrane region" description="Helical" evidence="1">
    <location>
        <begin position="15"/>
        <end position="37"/>
    </location>
</feature>
<evidence type="ECO:0000313" key="5">
    <source>
        <dbReference type="EMBL" id="WCL53576.1"/>
    </source>
</evidence>
<dbReference type="Gene3D" id="3.30.70.270">
    <property type="match status" value="1"/>
</dbReference>
<dbReference type="PROSITE" id="PS50887">
    <property type="entry name" value="GGDEF"/>
    <property type="match status" value="1"/>
</dbReference>